<dbReference type="GO" id="GO:0070012">
    <property type="term" value="F:oligopeptidase activity"/>
    <property type="evidence" value="ECO:0007669"/>
    <property type="project" value="TreeGrafter"/>
</dbReference>
<dbReference type="InterPro" id="IPR023302">
    <property type="entry name" value="Pept_S9A_N"/>
</dbReference>
<sequence>MLLGPPESPTVENLHDARTWLENVEGKQALEWVKAKNAEALELLGDPVHQPVYSHILSILESKEKIPYIGRVFKTPEGESHYYNYWQDHVHVKGIWRRCTLDEYRQPSPKWETVLDLDALGKEEGVTWVWGGSTPLDEGPGVPTDRAIIKLSRGGSDAKEAREFDLLKKRFVPASEGGFVLPEAKSSLGYKDRDTLLVGGSFFGKDALTDSGYPRTVREWKRGTALSSAVQVYEGLSSDVAVHGYFYLDRGHTYEIRMRAITFYTNCYEVKIGREGTFAPVKVPADSQLGTFADQALITLRSAWHGFAAGSLLAAPAAKFLALSVAGADDPAVKALLFPLFEPTATCSLEGTSETFSYLILQILDNVRSELRFWKYDAALGRWSLTQSFRGDGFASISASGVKADSSDDIWMTSSSYIQPTTYSLASAHAPAKQEPLKALPTMYDASGCTVEQFKAVSADGTEVPYFLVRPKALQLDGSTPTLLYGYGGFEISLTPSYEAAVGKAWLEKGYAYCQANIRGGGEYGPSWHQAALKEKRNKAYEDFEAVAKDLIQRGVTRPEKLGIQGGSNGGLLMGNMLVRSPELFGAIVCQVPLLDMKRYNKLLAGASWMGEYGNPDVPEEWAYLQKYSPYHTLRAGARAPPTLFTTSTRDDRVHPGHARKMVGKMVDLRLPGLAYENIEGGHGGAADNKQRAFMSTLAWSFLQKTIVTSALAPSLGARTNVDGGRRFDPLAKLRDFRGLPKWAVPVLGAAALCVAVLAERRRIG</sequence>
<reference evidence="9" key="1">
    <citation type="journal article" date="2015" name="PLoS Genet.">
        <title>Genome Sequence and Transcriptome Analyses of Chrysochromulina tobin: Metabolic Tools for Enhanced Algal Fitness in the Prominent Order Prymnesiales (Haptophyceae).</title>
        <authorList>
            <person name="Hovde B.T."/>
            <person name="Deodato C.R."/>
            <person name="Hunsperger H.M."/>
            <person name="Ryken S.A."/>
            <person name="Yost W."/>
            <person name="Jha R.K."/>
            <person name="Patterson J."/>
            <person name="Monnat R.J. Jr."/>
            <person name="Barlow S.B."/>
            <person name="Starkenburg S.R."/>
            <person name="Cattolico R.A."/>
        </authorList>
    </citation>
    <scope>NUCLEOTIDE SEQUENCE</scope>
    <source>
        <strain evidence="9">CCMP291</strain>
    </source>
</reference>
<evidence type="ECO:0000259" key="6">
    <source>
        <dbReference type="Pfam" id="PF00326"/>
    </source>
</evidence>
<evidence type="ECO:0000313" key="8">
    <source>
        <dbReference type="EMBL" id="KOO21530.1"/>
    </source>
</evidence>
<dbReference type="Proteomes" id="UP000037460">
    <property type="component" value="Unassembled WGS sequence"/>
</dbReference>
<dbReference type="InterPro" id="IPR051167">
    <property type="entry name" value="Prolyl_oligopep/macrocyclase"/>
</dbReference>
<dbReference type="Gene3D" id="3.40.50.1820">
    <property type="entry name" value="alpha/beta hydrolase"/>
    <property type="match status" value="1"/>
</dbReference>
<dbReference type="EMBL" id="JWZX01003356">
    <property type="protein sequence ID" value="KOO21530.1"/>
    <property type="molecule type" value="Genomic_DNA"/>
</dbReference>
<dbReference type="GO" id="GO:0005829">
    <property type="term" value="C:cytosol"/>
    <property type="evidence" value="ECO:0007669"/>
    <property type="project" value="TreeGrafter"/>
</dbReference>
<dbReference type="Gene3D" id="2.130.10.120">
    <property type="entry name" value="Prolyl oligopeptidase, N-terminal domain"/>
    <property type="match status" value="1"/>
</dbReference>
<dbReference type="SUPFAM" id="SSF53474">
    <property type="entry name" value="alpha/beta-Hydrolases"/>
    <property type="match status" value="1"/>
</dbReference>
<dbReference type="OrthoDB" id="248387at2759"/>
<proteinExistence type="inferred from homology"/>
<dbReference type="InterPro" id="IPR002470">
    <property type="entry name" value="Peptidase_S9A"/>
</dbReference>
<feature type="domain" description="Peptidase S9A N-terminal" evidence="7">
    <location>
        <begin position="14"/>
        <end position="173"/>
    </location>
</feature>
<dbReference type="Pfam" id="PF00326">
    <property type="entry name" value="Peptidase_S9"/>
    <property type="match status" value="1"/>
</dbReference>
<evidence type="ECO:0000256" key="4">
    <source>
        <dbReference type="ARBA" id="ARBA00022825"/>
    </source>
</evidence>
<evidence type="ECO:0000256" key="1">
    <source>
        <dbReference type="ARBA" id="ARBA00005228"/>
    </source>
</evidence>
<feature type="domain" description="Peptidase S9 prolyl oligopeptidase catalytic" evidence="6">
    <location>
        <begin position="505"/>
        <end position="705"/>
    </location>
</feature>
<dbReference type="GO" id="GO:0004252">
    <property type="term" value="F:serine-type endopeptidase activity"/>
    <property type="evidence" value="ECO:0007669"/>
    <property type="project" value="UniProtKB-UniRule"/>
</dbReference>
<evidence type="ECO:0000256" key="3">
    <source>
        <dbReference type="ARBA" id="ARBA00022801"/>
    </source>
</evidence>
<evidence type="ECO:0000256" key="5">
    <source>
        <dbReference type="RuleBase" id="RU368024"/>
    </source>
</evidence>
<dbReference type="InterPro" id="IPR001375">
    <property type="entry name" value="Peptidase_S9_cat"/>
</dbReference>
<evidence type="ECO:0000256" key="2">
    <source>
        <dbReference type="ARBA" id="ARBA00022670"/>
    </source>
</evidence>
<keyword evidence="2 5" id="KW-0645">Protease</keyword>
<dbReference type="InterPro" id="IPR029058">
    <property type="entry name" value="AB_hydrolase_fold"/>
</dbReference>
<dbReference type="Pfam" id="PF02897">
    <property type="entry name" value="Peptidase_S9_N"/>
    <property type="match status" value="1"/>
</dbReference>
<name>A0A0M0J4Y4_9EUKA</name>
<accession>A0A0M0J4Y4</accession>
<comment type="similarity">
    <text evidence="1 5">Belongs to the peptidase S9A family.</text>
</comment>
<dbReference type="SUPFAM" id="SSF50993">
    <property type="entry name" value="Peptidase/esterase 'gauge' domain"/>
    <property type="match status" value="1"/>
</dbReference>
<comment type="caution">
    <text evidence="8">The sequence shown here is derived from an EMBL/GenBank/DDBJ whole genome shotgun (WGS) entry which is preliminary data.</text>
</comment>
<keyword evidence="9" id="KW-1185">Reference proteome</keyword>
<keyword evidence="4 5" id="KW-0720">Serine protease</keyword>
<protein>
    <recommendedName>
        <fullName evidence="5">Prolyl endopeptidase</fullName>
        <ecNumber evidence="5">3.4.21.-</ecNumber>
    </recommendedName>
</protein>
<dbReference type="GO" id="GO:0006508">
    <property type="term" value="P:proteolysis"/>
    <property type="evidence" value="ECO:0007669"/>
    <property type="project" value="UniProtKB-KW"/>
</dbReference>
<dbReference type="EC" id="3.4.21.-" evidence="5"/>
<evidence type="ECO:0000313" key="9">
    <source>
        <dbReference type="Proteomes" id="UP000037460"/>
    </source>
</evidence>
<keyword evidence="3 5" id="KW-0378">Hydrolase</keyword>
<organism evidence="8 9">
    <name type="scientific">Chrysochromulina tobinii</name>
    <dbReference type="NCBI Taxonomy" id="1460289"/>
    <lineage>
        <taxon>Eukaryota</taxon>
        <taxon>Haptista</taxon>
        <taxon>Haptophyta</taxon>
        <taxon>Prymnesiophyceae</taxon>
        <taxon>Prymnesiales</taxon>
        <taxon>Chrysochromulinaceae</taxon>
        <taxon>Chrysochromulina</taxon>
    </lineage>
</organism>
<dbReference type="PANTHER" id="PTHR42881:SF13">
    <property type="entry name" value="PROLYL ENDOPEPTIDASE"/>
    <property type="match status" value="1"/>
</dbReference>
<dbReference type="PRINTS" id="PR00862">
    <property type="entry name" value="PROLIGOPTASE"/>
</dbReference>
<gene>
    <name evidence="8" type="ORF">Ctob_001903</name>
</gene>
<evidence type="ECO:0000259" key="7">
    <source>
        <dbReference type="Pfam" id="PF02897"/>
    </source>
</evidence>
<dbReference type="AlphaFoldDB" id="A0A0M0J4Y4"/>
<dbReference type="PANTHER" id="PTHR42881">
    <property type="entry name" value="PROLYL ENDOPEPTIDASE"/>
    <property type="match status" value="1"/>
</dbReference>